<feature type="domain" description="HMG box" evidence="4">
    <location>
        <begin position="85"/>
        <end position="124"/>
    </location>
</feature>
<dbReference type="PANTHER" id="PTHR48112:SF22">
    <property type="entry name" value="MITOCHONDRIAL TRANSCRIPTION FACTOR A, ISOFORM B"/>
    <property type="match status" value="1"/>
</dbReference>
<dbReference type="Gene3D" id="1.10.30.10">
    <property type="entry name" value="High mobility group box domain"/>
    <property type="match status" value="2"/>
</dbReference>
<feature type="domain" description="HMG box" evidence="4">
    <location>
        <begin position="4"/>
        <end position="72"/>
    </location>
</feature>
<reference evidence="5" key="1">
    <citation type="submission" date="2022-08" db="EMBL/GenBank/DDBJ databases">
        <title>Novel sulphate-reducing endosymbionts in the free-living metamonad Anaeramoeba.</title>
        <authorList>
            <person name="Jerlstrom-Hultqvist J."/>
            <person name="Cepicka I."/>
            <person name="Gallot-Lavallee L."/>
            <person name="Salas-Leiva D."/>
            <person name="Curtis B.A."/>
            <person name="Zahonova K."/>
            <person name="Pipaliya S."/>
            <person name="Dacks J."/>
            <person name="Roger A.J."/>
        </authorList>
    </citation>
    <scope>NUCLEOTIDE SEQUENCE</scope>
    <source>
        <strain evidence="5">Busselton2</strain>
    </source>
</reference>
<dbReference type="InterPro" id="IPR050342">
    <property type="entry name" value="HMGB"/>
</dbReference>
<keyword evidence="3" id="KW-0175">Coiled coil</keyword>
<dbReference type="Pfam" id="PF00505">
    <property type="entry name" value="HMG_box"/>
    <property type="match status" value="1"/>
</dbReference>
<keyword evidence="1 2" id="KW-0238">DNA-binding</keyword>
<dbReference type="SUPFAM" id="SSF47095">
    <property type="entry name" value="HMG-box"/>
    <property type="match status" value="2"/>
</dbReference>
<proteinExistence type="predicted"/>
<feature type="DNA-binding region" description="HMG box" evidence="2">
    <location>
        <begin position="85"/>
        <end position="124"/>
    </location>
</feature>
<dbReference type="SMART" id="SM00398">
    <property type="entry name" value="HMG"/>
    <property type="match status" value="1"/>
</dbReference>
<organism evidence="5 6">
    <name type="scientific">Anaeramoeba flamelloides</name>
    <dbReference type="NCBI Taxonomy" id="1746091"/>
    <lineage>
        <taxon>Eukaryota</taxon>
        <taxon>Metamonada</taxon>
        <taxon>Anaeramoebidae</taxon>
        <taxon>Anaeramoeba</taxon>
    </lineage>
</organism>
<name>A0AAV7YUA1_9EUKA</name>
<dbReference type="GO" id="GO:0005634">
    <property type="term" value="C:nucleus"/>
    <property type="evidence" value="ECO:0007669"/>
    <property type="project" value="UniProtKB-UniRule"/>
</dbReference>
<evidence type="ECO:0000256" key="3">
    <source>
        <dbReference type="SAM" id="Coils"/>
    </source>
</evidence>
<keyword evidence="2" id="KW-0539">Nucleus</keyword>
<dbReference type="PRINTS" id="PR00886">
    <property type="entry name" value="HIGHMOBLTY12"/>
</dbReference>
<sequence>MSRIKRPRSAFVYYMLKMRPKLEKENPQISFKKVCKLIGESWNHLSEEDKKPFQKQADDDKLRYQREIKQLNSENNTEEIEEKDDLLKELNKKWKELPSEEQEKYQLLSLKDKERLKRELDNFHQSSSDDGTDSD</sequence>
<feature type="coiled-coil region" evidence="3">
    <location>
        <begin position="54"/>
        <end position="93"/>
    </location>
</feature>
<feature type="DNA-binding region" description="HMG box" evidence="2">
    <location>
        <begin position="4"/>
        <end position="72"/>
    </location>
</feature>
<evidence type="ECO:0000313" key="5">
    <source>
        <dbReference type="EMBL" id="KAJ3431500.1"/>
    </source>
</evidence>
<evidence type="ECO:0000313" key="6">
    <source>
        <dbReference type="Proteomes" id="UP001146793"/>
    </source>
</evidence>
<protein>
    <submittedName>
        <fullName evidence="5">High mobility group protein</fullName>
    </submittedName>
</protein>
<gene>
    <name evidence="5" type="ORF">M0812_20412</name>
</gene>
<evidence type="ECO:0000256" key="2">
    <source>
        <dbReference type="PROSITE-ProRule" id="PRU00267"/>
    </source>
</evidence>
<dbReference type="GO" id="GO:0003677">
    <property type="term" value="F:DNA binding"/>
    <property type="evidence" value="ECO:0007669"/>
    <property type="project" value="UniProtKB-UniRule"/>
</dbReference>
<dbReference type="EMBL" id="JANTQA010000047">
    <property type="protein sequence ID" value="KAJ3431500.1"/>
    <property type="molecule type" value="Genomic_DNA"/>
</dbReference>
<dbReference type="InterPro" id="IPR036910">
    <property type="entry name" value="HMG_box_dom_sf"/>
</dbReference>
<evidence type="ECO:0000259" key="4">
    <source>
        <dbReference type="PROSITE" id="PS50118"/>
    </source>
</evidence>
<dbReference type="InterPro" id="IPR009071">
    <property type="entry name" value="HMG_box_dom"/>
</dbReference>
<dbReference type="PANTHER" id="PTHR48112">
    <property type="entry name" value="HIGH MOBILITY GROUP PROTEIN DSP1"/>
    <property type="match status" value="1"/>
</dbReference>
<dbReference type="AlphaFoldDB" id="A0AAV7YUA1"/>
<dbReference type="Proteomes" id="UP001146793">
    <property type="component" value="Unassembled WGS sequence"/>
</dbReference>
<dbReference type="PROSITE" id="PS50118">
    <property type="entry name" value="HMG_BOX_2"/>
    <property type="match status" value="2"/>
</dbReference>
<accession>A0AAV7YUA1</accession>
<evidence type="ECO:0000256" key="1">
    <source>
        <dbReference type="ARBA" id="ARBA00023125"/>
    </source>
</evidence>
<comment type="caution">
    <text evidence="5">The sequence shown here is derived from an EMBL/GenBank/DDBJ whole genome shotgun (WGS) entry which is preliminary data.</text>
</comment>